<dbReference type="GO" id="GO:0003824">
    <property type="term" value="F:catalytic activity"/>
    <property type="evidence" value="ECO:0007669"/>
    <property type="project" value="InterPro"/>
</dbReference>
<dbReference type="OrthoDB" id="410381at2759"/>
<dbReference type="AlphaFoldDB" id="A0A9Q0ENZ9"/>
<evidence type="ECO:0000259" key="1">
    <source>
        <dbReference type="Pfam" id="PF03372"/>
    </source>
</evidence>
<protein>
    <recommendedName>
        <fullName evidence="1">Endonuclease/exonuclease/phosphatase domain-containing protein</fullName>
    </recommendedName>
</protein>
<dbReference type="SUPFAM" id="SSF56219">
    <property type="entry name" value="DNase I-like"/>
    <property type="match status" value="1"/>
</dbReference>
<reference evidence="2" key="1">
    <citation type="submission" date="2022-07" db="EMBL/GenBank/DDBJ databases">
        <title>Chromosome-level genome of Muraenolepis orangiensis.</title>
        <authorList>
            <person name="Kim J."/>
        </authorList>
    </citation>
    <scope>NUCLEOTIDE SEQUENCE</scope>
    <source>
        <strain evidence="2">KU_S4_2022</strain>
        <tissue evidence="2">Muscle</tissue>
    </source>
</reference>
<feature type="domain" description="Endonuclease/exonuclease/phosphatase" evidence="1">
    <location>
        <begin position="2"/>
        <end position="213"/>
    </location>
</feature>
<comment type="caution">
    <text evidence="2">The sequence shown here is derived from an EMBL/GenBank/DDBJ whole genome shotgun (WGS) entry which is preliminary data.</text>
</comment>
<dbReference type="Gene3D" id="3.60.10.10">
    <property type="entry name" value="Endonuclease/exonuclease/phosphatase"/>
    <property type="match status" value="1"/>
</dbReference>
<proteinExistence type="predicted"/>
<name>A0A9Q0ENZ9_9TELE</name>
<organism evidence="2 3">
    <name type="scientific">Muraenolepis orangiensis</name>
    <name type="common">Patagonian moray cod</name>
    <dbReference type="NCBI Taxonomy" id="630683"/>
    <lineage>
        <taxon>Eukaryota</taxon>
        <taxon>Metazoa</taxon>
        <taxon>Chordata</taxon>
        <taxon>Craniata</taxon>
        <taxon>Vertebrata</taxon>
        <taxon>Euteleostomi</taxon>
        <taxon>Actinopterygii</taxon>
        <taxon>Neopterygii</taxon>
        <taxon>Teleostei</taxon>
        <taxon>Neoteleostei</taxon>
        <taxon>Acanthomorphata</taxon>
        <taxon>Zeiogadaria</taxon>
        <taxon>Gadariae</taxon>
        <taxon>Gadiformes</taxon>
        <taxon>Muraenolepidoidei</taxon>
        <taxon>Muraenolepididae</taxon>
        <taxon>Muraenolepis</taxon>
    </lineage>
</organism>
<dbReference type="CDD" id="cd09076">
    <property type="entry name" value="L1-EN"/>
    <property type="match status" value="1"/>
</dbReference>
<sequence length="266" mass="29834">MATYNANTVREEARLEELANCVEERGVEILGVQEHRRVHTDQPILYHKVGGCSFITSSAWRNDAQAATGGVGLMVSPRARRALRRVQQHTNRILVADFEGNPVTTVMSVYSPTNAAPIEDVEKFYDELRTAIHHVPAHNFLVILGDFNARLGPEDAPFTYHNNTNRNGEYLSALLTEHELLAANTLFRKRMGKRWTFQDRASGMLRQLDYILWVLECPLVVSSHSTKGCCLGLSFHHNLSISLERNVLNAPPPSVQHIVPEVADMA</sequence>
<gene>
    <name evidence="2" type="ORF">NHX12_024883</name>
</gene>
<dbReference type="Pfam" id="PF03372">
    <property type="entry name" value="Exo_endo_phos"/>
    <property type="match status" value="1"/>
</dbReference>
<dbReference type="InterPro" id="IPR036691">
    <property type="entry name" value="Endo/exonu/phosph_ase_sf"/>
</dbReference>
<evidence type="ECO:0000313" key="2">
    <source>
        <dbReference type="EMBL" id="KAJ3607832.1"/>
    </source>
</evidence>
<dbReference type="Proteomes" id="UP001148018">
    <property type="component" value="Unassembled WGS sequence"/>
</dbReference>
<accession>A0A9Q0ENZ9</accession>
<keyword evidence="3" id="KW-1185">Reference proteome</keyword>
<dbReference type="InterPro" id="IPR005135">
    <property type="entry name" value="Endo/exonuclease/phosphatase"/>
</dbReference>
<evidence type="ECO:0000313" key="3">
    <source>
        <dbReference type="Proteomes" id="UP001148018"/>
    </source>
</evidence>
<dbReference type="EMBL" id="JANIIK010000040">
    <property type="protein sequence ID" value="KAJ3607832.1"/>
    <property type="molecule type" value="Genomic_DNA"/>
</dbReference>